<keyword evidence="2" id="KW-1185">Reference proteome</keyword>
<dbReference type="EMBL" id="LGTC01000001">
    <property type="protein sequence ID" value="KNY26347.1"/>
    <property type="molecule type" value="Genomic_DNA"/>
</dbReference>
<dbReference type="eggNOG" id="ENOG5033D1T">
    <property type="taxonomic scope" value="Bacteria"/>
</dbReference>
<dbReference type="RefSeq" id="WP_036941493.1">
    <property type="nucleotide sequence ID" value="NZ_JQKC01000015.1"/>
</dbReference>
<sequence>MDNNLAGIYIDAETGERTEFTKDDKPIILTEKDRHKQAELRDKQKKALQKENKVFFMKDYNKEISGSFIFMIYRYCKSKKDLTQADLTRLIYLASFVTYEGILTFDNRTVLTKQNLNQLVLKLHKETFYTFYNKIVKLKIIEEKEDKLYLNKAHFFKGFPAEHKKFILKRNYIRIYIDAIQHLYKNTPVKNHKQLGIIFMLIPFINRYWNILCTNPDEQNLELLNILTLDNLAAILGYNKKYLFQLKKELKKIKLADGKNVLIFIEKDIDSNKKEICINPKIIYGDSEPEYAFKVMEKYF</sequence>
<reference evidence="2" key="1">
    <citation type="submission" date="2015-07" db="EMBL/GenBank/DDBJ databases">
        <title>Near-Complete Genome Sequence of the Cellulolytic Bacterium Bacteroides (Pseudobacteroides) cellulosolvens ATCC 35603.</title>
        <authorList>
            <person name="Dassa B."/>
            <person name="Utturkar S.M."/>
            <person name="Klingeman D.M."/>
            <person name="Hurt R.A."/>
            <person name="Keller M."/>
            <person name="Xu J."/>
            <person name="Reddy Y.H.K."/>
            <person name="Borovok I."/>
            <person name="Grinberg I.R."/>
            <person name="Lamed R."/>
            <person name="Zhivin O."/>
            <person name="Bayer E.A."/>
            <person name="Brown S.D."/>
        </authorList>
    </citation>
    <scope>NUCLEOTIDE SEQUENCE [LARGE SCALE GENOMIC DNA]</scope>
    <source>
        <strain evidence="2">DSM 2933</strain>
    </source>
</reference>
<proteinExistence type="predicted"/>
<gene>
    <name evidence="1" type="ORF">Bccel_1609</name>
</gene>
<accession>A0A0L6JLS1</accession>
<protein>
    <submittedName>
        <fullName evidence="1">Uncharacterized protein</fullName>
    </submittedName>
</protein>
<name>A0A0L6JLS1_9FIRM</name>
<dbReference type="AlphaFoldDB" id="A0A0L6JLS1"/>
<dbReference type="OrthoDB" id="2564399at2"/>
<evidence type="ECO:0000313" key="2">
    <source>
        <dbReference type="Proteomes" id="UP000036923"/>
    </source>
</evidence>
<dbReference type="STRING" id="398512.Bccel_1609"/>
<dbReference type="Proteomes" id="UP000036923">
    <property type="component" value="Unassembled WGS sequence"/>
</dbReference>
<organism evidence="1 2">
    <name type="scientific">Pseudobacteroides cellulosolvens ATCC 35603 = DSM 2933</name>
    <dbReference type="NCBI Taxonomy" id="398512"/>
    <lineage>
        <taxon>Bacteria</taxon>
        <taxon>Bacillati</taxon>
        <taxon>Bacillota</taxon>
        <taxon>Clostridia</taxon>
        <taxon>Eubacteriales</taxon>
        <taxon>Oscillospiraceae</taxon>
        <taxon>Pseudobacteroides</taxon>
    </lineage>
</organism>
<comment type="caution">
    <text evidence="1">The sequence shown here is derived from an EMBL/GenBank/DDBJ whole genome shotgun (WGS) entry which is preliminary data.</text>
</comment>
<evidence type="ECO:0000313" key="1">
    <source>
        <dbReference type="EMBL" id="KNY26347.1"/>
    </source>
</evidence>